<keyword evidence="10" id="KW-1185">Reference proteome</keyword>
<comment type="caution">
    <text evidence="9">The sequence shown here is derived from an EMBL/GenBank/DDBJ whole genome shotgun (WGS) entry which is preliminary data.</text>
</comment>
<dbReference type="PANTHER" id="PTHR34581">
    <property type="entry name" value="PTS SYSTEM N,N'-DIACETYLCHITOBIOSE-SPECIFIC EIIB COMPONENT"/>
    <property type="match status" value="1"/>
</dbReference>
<keyword evidence="2" id="KW-0597">Phosphoprotein</keyword>
<dbReference type="InterPro" id="IPR013012">
    <property type="entry name" value="PTS_EIIB_3"/>
</dbReference>
<feature type="modified residue" description="Phosphocysteine; by EIIA" evidence="7">
    <location>
        <position position="8"/>
    </location>
</feature>
<dbReference type="GO" id="GO:0008982">
    <property type="term" value="F:protein-N(PI)-phosphohistidine-sugar phosphotransferase activity"/>
    <property type="evidence" value="ECO:0007669"/>
    <property type="project" value="InterPro"/>
</dbReference>
<keyword evidence="4" id="KW-0808">Transferase</keyword>
<keyword evidence="5" id="KW-0598">Phosphotransferase system</keyword>
<accession>A0A1Y3U0V0</accession>
<keyword evidence="6" id="KW-0418">Kinase</keyword>
<dbReference type="RefSeq" id="WP_022348895.1">
    <property type="nucleotide sequence ID" value="NZ_DBFOLJ010000003.1"/>
</dbReference>
<evidence type="ECO:0000313" key="9">
    <source>
        <dbReference type="EMBL" id="OUN42361.1"/>
    </source>
</evidence>
<organism evidence="9 10">
    <name type="scientific">Enorma massiliensis</name>
    <dbReference type="NCBI Taxonomy" id="1472761"/>
    <lineage>
        <taxon>Bacteria</taxon>
        <taxon>Bacillati</taxon>
        <taxon>Actinomycetota</taxon>
        <taxon>Coriobacteriia</taxon>
        <taxon>Coriobacteriales</taxon>
        <taxon>Coriobacteriaceae</taxon>
        <taxon>Enorma</taxon>
    </lineage>
</organism>
<dbReference type="SUPFAM" id="SSF52794">
    <property type="entry name" value="PTS system IIB component-like"/>
    <property type="match status" value="1"/>
</dbReference>
<evidence type="ECO:0000256" key="6">
    <source>
        <dbReference type="ARBA" id="ARBA00022777"/>
    </source>
</evidence>
<sequence>MKTVKLLCAAGTSTQILAQKVQETADNLGLEMDVKAASVSGSDDACKDADLLLLTPQVAFKLDVVKMTFPDKKIDVIDANAFATLDTQAIIAQINKEL</sequence>
<evidence type="ECO:0000256" key="3">
    <source>
        <dbReference type="ARBA" id="ARBA00022597"/>
    </source>
</evidence>
<dbReference type="Gene3D" id="3.40.50.2300">
    <property type="match status" value="1"/>
</dbReference>
<evidence type="ECO:0000256" key="5">
    <source>
        <dbReference type="ARBA" id="ARBA00022683"/>
    </source>
</evidence>
<dbReference type="Pfam" id="PF02302">
    <property type="entry name" value="PTS_IIB"/>
    <property type="match status" value="1"/>
</dbReference>
<evidence type="ECO:0000256" key="4">
    <source>
        <dbReference type="ARBA" id="ARBA00022679"/>
    </source>
</evidence>
<evidence type="ECO:0000259" key="8">
    <source>
        <dbReference type="PROSITE" id="PS51100"/>
    </source>
</evidence>
<dbReference type="eggNOG" id="COG1440">
    <property type="taxonomic scope" value="Bacteria"/>
</dbReference>
<dbReference type="AlphaFoldDB" id="A0A1Y3U0V0"/>
<dbReference type="InterPro" id="IPR051819">
    <property type="entry name" value="PTS_sugar-specific_EIIB"/>
</dbReference>
<dbReference type="GO" id="GO:0016301">
    <property type="term" value="F:kinase activity"/>
    <property type="evidence" value="ECO:0007669"/>
    <property type="project" value="UniProtKB-KW"/>
</dbReference>
<dbReference type="PANTHER" id="PTHR34581:SF2">
    <property type="entry name" value="PTS SYSTEM N,N'-DIACETYLCHITOBIOSE-SPECIFIC EIIB COMPONENT"/>
    <property type="match status" value="1"/>
</dbReference>
<reference evidence="10" key="1">
    <citation type="submission" date="2017-04" db="EMBL/GenBank/DDBJ databases">
        <title>Function of individual gut microbiota members based on whole genome sequencing of pure cultures obtained from chicken caecum.</title>
        <authorList>
            <person name="Medvecky M."/>
            <person name="Cejkova D."/>
            <person name="Polansky O."/>
            <person name="Karasova D."/>
            <person name="Kubasova T."/>
            <person name="Cizek A."/>
            <person name="Rychlik I."/>
        </authorList>
    </citation>
    <scope>NUCLEOTIDE SEQUENCE [LARGE SCALE GENOMIC DNA]</scope>
    <source>
        <strain evidence="10">An70</strain>
    </source>
</reference>
<name>A0A1Y3U0V0_9ACTN</name>
<keyword evidence="1" id="KW-0813">Transport</keyword>
<dbReference type="InterPro" id="IPR036095">
    <property type="entry name" value="PTS_EIIB-like_sf"/>
</dbReference>
<dbReference type="InterPro" id="IPR003501">
    <property type="entry name" value="PTS_EIIB_2/3"/>
</dbReference>
<dbReference type="PROSITE" id="PS51100">
    <property type="entry name" value="PTS_EIIB_TYPE_3"/>
    <property type="match status" value="1"/>
</dbReference>
<dbReference type="GO" id="GO:0009401">
    <property type="term" value="P:phosphoenolpyruvate-dependent sugar phosphotransferase system"/>
    <property type="evidence" value="ECO:0007669"/>
    <property type="project" value="UniProtKB-KW"/>
</dbReference>
<feature type="domain" description="PTS EIIB type-3" evidence="8">
    <location>
        <begin position="1"/>
        <end position="98"/>
    </location>
</feature>
<protein>
    <recommendedName>
        <fullName evidence="8">PTS EIIB type-3 domain-containing protein</fullName>
    </recommendedName>
</protein>
<evidence type="ECO:0000256" key="1">
    <source>
        <dbReference type="ARBA" id="ARBA00022448"/>
    </source>
</evidence>
<evidence type="ECO:0000256" key="7">
    <source>
        <dbReference type="PROSITE-ProRule" id="PRU00423"/>
    </source>
</evidence>
<keyword evidence="3" id="KW-0762">Sugar transport</keyword>
<dbReference type="STRING" id="1118060.GCA_000311845_01936"/>
<evidence type="ECO:0000256" key="2">
    <source>
        <dbReference type="ARBA" id="ARBA00022553"/>
    </source>
</evidence>
<dbReference type="EMBL" id="NFHO01000008">
    <property type="protein sequence ID" value="OUN42361.1"/>
    <property type="molecule type" value="Genomic_DNA"/>
</dbReference>
<gene>
    <name evidence="9" type="ORF">B5G21_07815</name>
</gene>
<dbReference type="Proteomes" id="UP000196560">
    <property type="component" value="Unassembled WGS sequence"/>
</dbReference>
<evidence type="ECO:0000313" key="10">
    <source>
        <dbReference type="Proteomes" id="UP000196560"/>
    </source>
</evidence>
<proteinExistence type="predicted"/>